<keyword evidence="14" id="KW-1185">Reference proteome</keyword>
<dbReference type="SMART" id="SM00052">
    <property type="entry name" value="EAL"/>
    <property type="match status" value="1"/>
</dbReference>
<accession>A0A378IBB0</accession>
<proteinExistence type="predicted"/>
<dbReference type="RefSeq" id="WP_058522163.1">
    <property type="nucleotide sequence ID" value="NZ_CAAAHV010000029.1"/>
</dbReference>
<dbReference type="EC" id="3.1.4.52" evidence="2"/>
<keyword evidence="6" id="KW-0378">Hydrolase</keyword>
<dbReference type="InterPro" id="IPR035919">
    <property type="entry name" value="EAL_sf"/>
</dbReference>
<dbReference type="OrthoDB" id="9812358at2"/>
<evidence type="ECO:0000256" key="10">
    <source>
        <dbReference type="SAM" id="Phobius"/>
    </source>
</evidence>
<evidence type="ECO:0000256" key="6">
    <source>
        <dbReference type="ARBA" id="ARBA00022801"/>
    </source>
</evidence>
<comment type="catalytic activity">
    <reaction evidence="9">
        <text>3',3'-c-di-GMP + H2O = 5'-phosphoguanylyl(3'-&gt;5')guanosine + H(+)</text>
        <dbReference type="Rhea" id="RHEA:24902"/>
        <dbReference type="ChEBI" id="CHEBI:15377"/>
        <dbReference type="ChEBI" id="CHEBI:15378"/>
        <dbReference type="ChEBI" id="CHEBI:58754"/>
        <dbReference type="ChEBI" id="CHEBI:58805"/>
        <dbReference type="EC" id="3.1.4.52"/>
    </reaction>
</comment>
<reference evidence="12 14" key="1">
    <citation type="submission" date="2015-11" db="EMBL/GenBank/DDBJ databases">
        <title>Genomic analysis of 38 Legionella species identifies large and diverse effector repertoires.</title>
        <authorList>
            <person name="Burstein D."/>
            <person name="Amaro F."/>
            <person name="Zusman T."/>
            <person name="Lifshitz Z."/>
            <person name="Cohen O."/>
            <person name="Gilbert J.A."/>
            <person name="Pupko T."/>
            <person name="Shuman H.A."/>
            <person name="Segal G."/>
        </authorList>
    </citation>
    <scope>NUCLEOTIDE SEQUENCE [LARGE SCALE GENOMIC DNA]</scope>
    <source>
        <strain evidence="12 14">CDC#1407-AL-14</strain>
    </source>
</reference>
<dbReference type="InterPro" id="IPR050706">
    <property type="entry name" value="Cyclic-di-GMP_PDE-like"/>
</dbReference>
<gene>
    <name evidence="13" type="primary">yjcC</name>
    <name evidence="12" type="ORF">Lbir_0033</name>
    <name evidence="13" type="ORF">NCTC12437_01868</name>
</gene>
<evidence type="ECO:0000313" key="12">
    <source>
        <dbReference type="EMBL" id="KTC75964.1"/>
    </source>
</evidence>
<dbReference type="PROSITE" id="PS50883">
    <property type="entry name" value="EAL"/>
    <property type="match status" value="1"/>
</dbReference>
<feature type="domain" description="EAL" evidence="11">
    <location>
        <begin position="262"/>
        <end position="514"/>
    </location>
</feature>
<dbReference type="Proteomes" id="UP000255066">
    <property type="component" value="Unassembled WGS sequence"/>
</dbReference>
<sequence>MERIKLIIVAVLLAIAGAVIPTLIVMYLSIERAINTEKTHLSNISDEVIERAENTAAAARKALYELGEIKNTDACSPAHLNAMRKIAIDNSMAVEIGFFEKGFLKCTIWGSVKSNVSQFTPDLITPRGFGASFNVKSLLRNNKLLIAFQYDNYYILVDPFHFVDILVDPSIQIALTTQKGQLIAEQNQPDMKLVNQYINDHQQVDDKIIASSQSESGLVATAVESREVLYTELRKELGLLLPLALGISVFIIGLVIYFSQHRLSIAGELAAAIRNKKLTLCYQPIVDLKTGQCVGAETLIRWNRPNNESFSPDVFIPVAEKHGLISQITEMVIDMVIADLGKLLAVDRELHVSINLSANDIHKGQILKVLEAKLATTFILNSQIWLEITERAFLELASTRETIKKARELGYIVAIDDFGTGYSSLSFLQNLELDILKIDKSFTETISTDSVTSSVTPHIIDMAKALNLKIVAEGVEETAQADCLIAKKVEYGQGWLFSKALAVDDFIAFYKEKNKKI</sequence>
<evidence type="ECO:0000256" key="2">
    <source>
        <dbReference type="ARBA" id="ARBA00012282"/>
    </source>
</evidence>
<dbReference type="CDD" id="cd01948">
    <property type="entry name" value="EAL"/>
    <property type="match status" value="1"/>
</dbReference>
<keyword evidence="7 10" id="KW-1133">Transmembrane helix</keyword>
<dbReference type="EMBL" id="LNXT01000001">
    <property type="protein sequence ID" value="KTC75964.1"/>
    <property type="molecule type" value="Genomic_DNA"/>
</dbReference>
<evidence type="ECO:0000256" key="9">
    <source>
        <dbReference type="ARBA" id="ARBA00034290"/>
    </source>
</evidence>
<protein>
    <recommendedName>
        <fullName evidence="2">cyclic-guanylate-specific phosphodiesterase</fullName>
        <ecNumber evidence="2">3.1.4.52</ecNumber>
    </recommendedName>
</protein>
<keyword evidence="5 10" id="KW-0812">Transmembrane</keyword>
<dbReference type="InterPro" id="IPR024744">
    <property type="entry name" value="CSS-motif_dom"/>
</dbReference>
<reference evidence="13 15" key="2">
    <citation type="submission" date="2018-06" db="EMBL/GenBank/DDBJ databases">
        <authorList>
            <consortium name="Pathogen Informatics"/>
            <person name="Doyle S."/>
        </authorList>
    </citation>
    <scope>NUCLEOTIDE SEQUENCE [LARGE SCALE GENOMIC DNA]</scope>
    <source>
        <strain evidence="13 15">NCTC12437</strain>
    </source>
</reference>
<feature type="transmembrane region" description="Helical" evidence="10">
    <location>
        <begin position="239"/>
        <end position="258"/>
    </location>
</feature>
<evidence type="ECO:0000256" key="3">
    <source>
        <dbReference type="ARBA" id="ARBA00022475"/>
    </source>
</evidence>
<comment type="subcellular location">
    <subcellularLocation>
        <location evidence="1">Cell membrane</location>
        <topology evidence="1">Multi-pass membrane protein</topology>
    </subcellularLocation>
</comment>
<evidence type="ECO:0000256" key="4">
    <source>
        <dbReference type="ARBA" id="ARBA00022636"/>
    </source>
</evidence>
<evidence type="ECO:0000256" key="7">
    <source>
        <dbReference type="ARBA" id="ARBA00022989"/>
    </source>
</evidence>
<evidence type="ECO:0000313" key="13">
    <source>
        <dbReference type="EMBL" id="STX32090.1"/>
    </source>
</evidence>
<keyword evidence="8 10" id="KW-0472">Membrane</keyword>
<dbReference type="STRING" id="28083.Lbir_0033"/>
<evidence type="ECO:0000313" key="15">
    <source>
        <dbReference type="Proteomes" id="UP000255066"/>
    </source>
</evidence>
<dbReference type="Proteomes" id="UP000054735">
    <property type="component" value="Unassembled WGS sequence"/>
</dbReference>
<dbReference type="AlphaFoldDB" id="A0A378IBB0"/>
<evidence type="ECO:0000256" key="1">
    <source>
        <dbReference type="ARBA" id="ARBA00004651"/>
    </source>
</evidence>
<organism evidence="13 15">
    <name type="scientific">Legionella birminghamensis</name>
    <dbReference type="NCBI Taxonomy" id="28083"/>
    <lineage>
        <taxon>Bacteria</taxon>
        <taxon>Pseudomonadati</taxon>
        <taxon>Pseudomonadota</taxon>
        <taxon>Gammaproteobacteria</taxon>
        <taxon>Legionellales</taxon>
        <taxon>Legionellaceae</taxon>
        <taxon>Legionella</taxon>
    </lineage>
</organism>
<keyword evidence="4" id="KW-0973">c-di-GMP</keyword>
<name>A0A378IBB0_9GAMM</name>
<dbReference type="GO" id="GO:0005886">
    <property type="term" value="C:plasma membrane"/>
    <property type="evidence" value="ECO:0007669"/>
    <property type="project" value="UniProtKB-SubCell"/>
</dbReference>
<keyword evidence="3" id="KW-1003">Cell membrane</keyword>
<dbReference type="GO" id="GO:0071111">
    <property type="term" value="F:cyclic-guanylate-specific phosphodiesterase activity"/>
    <property type="evidence" value="ECO:0007669"/>
    <property type="project" value="UniProtKB-EC"/>
</dbReference>
<dbReference type="EMBL" id="UGNW01000001">
    <property type="protein sequence ID" value="STX32090.1"/>
    <property type="molecule type" value="Genomic_DNA"/>
</dbReference>
<dbReference type="InterPro" id="IPR001633">
    <property type="entry name" value="EAL_dom"/>
</dbReference>
<evidence type="ECO:0000259" key="11">
    <source>
        <dbReference type="PROSITE" id="PS50883"/>
    </source>
</evidence>
<dbReference type="SUPFAM" id="SSF141868">
    <property type="entry name" value="EAL domain-like"/>
    <property type="match status" value="1"/>
</dbReference>
<dbReference type="Pfam" id="PF00563">
    <property type="entry name" value="EAL"/>
    <property type="match status" value="1"/>
</dbReference>
<feature type="transmembrane region" description="Helical" evidence="10">
    <location>
        <begin position="6"/>
        <end position="28"/>
    </location>
</feature>
<evidence type="ECO:0000256" key="5">
    <source>
        <dbReference type="ARBA" id="ARBA00022692"/>
    </source>
</evidence>
<dbReference type="Pfam" id="PF12792">
    <property type="entry name" value="CSS-motif"/>
    <property type="match status" value="1"/>
</dbReference>
<dbReference type="Gene3D" id="3.20.20.450">
    <property type="entry name" value="EAL domain"/>
    <property type="match status" value="1"/>
</dbReference>
<evidence type="ECO:0000256" key="8">
    <source>
        <dbReference type="ARBA" id="ARBA00023136"/>
    </source>
</evidence>
<evidence type="ECO:0000313" key="14">
    <source>
        <dbReference type="Proteomes" id="UP000054735"/>
    </source>
</evidence>
<dbReference type="PANTHER" id="PTHR33121:SF79">
    <property type="entry name" value="CYCLIC DI-GMP PHOSPHODIESTERASE PDED-RELATED"/>
    <property type="match status" value="1"/>
</dbReference>
<dbReference type="PANTHER" id="PTHR33121">
    <property type="entry name" value="CYCLIC DI-GMP PHOSPHODIESTERASE PDEF"/>
    <property type="match status" value="1"/>
</dbReference>